<dbReference type="InterPro" id="IPR037147">
    <property type="entry name" value="Ribosomal_bL28_sf"/>
</dbReference>
<accession>A0A1G1VMQ3</accession>
<dbReference type="SUPFAM" id="SSF143800">
    <property type="entry name" value="L28p-like"/>
    <property type="match status" value="1"/>
</dbReference>
<evidence type="ECO:0000256" key="2">
    <source>
        <dbReference type="ARBA" id="ARBA00022980"/>
    </source>
</evidence>
<evidence type="ECO:0000313" key="6">
    <source>
        <dbReference type="Proteomes" id="UP000179069"/>
    </source>
</evidence>
<dbReference type="EMBL" id="MHCI01000012">
    <property type="protein sequence ID" value="OGY16690.1"/>
    <property type="molecule type" value="Genomic_DNA"/>
</dbReference>
<dbReference type="Proteomes" id="UP000179069">
    <property type="component" value="Unassembled WGS sequence"/>
</dbReference>
<gene>
    <name evidence="5" type="ORF">A2785_01890</name>
</gene>
<evidence type="ECO:0000313" key="5">
    <source>
        <dbReference type="EMBL" id="OGY16690.1"/>
    </source>
</evidence>
<evidence type="ECO:0000256" key="3">
    <source>
        <dbReference type="ARBA" id="ARBA00023274"/>
    </source>
</evidence>
<reference evidence="5 6" key="1">
    <citation type="journal article" date="2016" name="Nat. Commun.">
        <title>Thousands of microbial genomes shed light on interconnected biogeochemical processes in an aquifer system.</title>
        <authorList>
            <person name="Anantharaman K."/>
            <person name="Brown C.T."/>
            <person name="Hug L.A."/>
            <person name="Sharon I."/>
            <person name="Castelle C.J."/>
            <person name="Probst A.J."/>
            <person name="Thomas B.C."/>
            <person name="Singh A."/>
            <person name="Wilkins M.J."/>
            <person name="Karaoz U."/>
            <person name="Brodie E.L."/>
            <person name="Williams K.H."/>
            <person name="Hubbard S.S."/>
            <person name="Banfield J.F."/>
        </authorList>
    </citation>
    <scope>NUCLEOTIDE SEQUENCE [LARGE SCALE GENOMIC DNA]</scope>
</reference>
<dbReference type="AlphaFoldDB" id="A0A1G1VMQ3"/>
<dbReference type="Pfam" id="PF00830">
    <property type="entry name" value="Ribosomal_L28"/>
    <property type="match status" value="1"/>
</dbReference>
<dbReference type="GO" id="GO:1990904">
    <property type="term" value="C:ribonucleoprotein complex"/>
    <property type="evidence" value="ECO:0007669"/>
    <property type="project" value="UniProtKB-KW"/>
</dbReference>
<dbReference type="GO" id="GO:0003735">
    <property type="term" value="F:structural constituent of ribosome"/>
    <property type="evidence" value="ECO:0007669"/>
    <property type="project" value="InterPro"/>
</dbReference>
<proteinExistence type="inferred from homology"/>
<evidence type="ECO:0000256" key="1">
    <source>
        <dbReference type="ARBA" id="ARBA00008760"/>
    </source>
</evidence>
<dbReference type="Gene3D" id="2.30.170.40">
    <property type="entry name" value="Ribosomal protein L28/L24"/>
    <property type="match status" value="1"/>
</dbReference>
<keyword evidence="3" id="KW-0687">Ribonucleoprotein</keyword>
<name>A0A1G1VMQ3_9BACT</name>
<protein>
    <recommendedName>
        <fullName evidence="7">50S ribosomal protein L28</fullName>
    </recommendedName>
</protein>
<keyword evidence="2" id="KW-0689">Ribosomal protein</keyword>
<comment type="caution">
    <text evidence="5">The sequence shown here is derived from an EMBL/GenBank/DDBJ whole genome shotgun (WGS) entry which is preliminary data.</text>
</comment>
<dbReference type="InterPro" id="IPR026569">
    <property type="entry name" value="Ribosomal_bL28"/>
</dbReference>
<comment type="similarity">
    <text evidence="1">Belongs to the bacterial ribosomal protein bL28 family.</text>
</comment>
<feature type="region of interest" description="Disordered" evidence="4">
    <location>
        <begin position="70"/>
        <end position="93"/>
    </location>
</feature>
<evidence type="ECO:0008006" key="7">
    <source>
        <dbReference type="Google" id="ProtNLM"/>
    </source>
</evidence>
<dbReference type="GO" id="GO:0005840">
    <property type="term" value="C:ribosome"/>
    <property type="evidence" value="ECO:0007669"/>
    <property type="project" value="UniProtKB-KW"/>
</dbReference>
<evidence type="ECO:0000256" key="4">
    <source>
        <dbReference type="SAM" id="MobiDB-lite"/>
    </source>
</evidence>
<dbReference type="InterPro" id="IPR034704">
    <property type="entry name" value="Ribosomal_bL28/bL31-like_sf"/>
</dbReference>
<sequence length="93" mass="10628">MAYSCDNCGKGIQTGRNIRHHRGVAGGRWKRKAPKTARLWYVNLHSVWVVVGGKIVRRQLCTKCLRRAERPLRKKQQSAESTEKMLPQVLSVS</sequence>
<organism evidence="5 6">
    <name type="scientific">Candidatus Chisholmbacteria bacterium RIFCSPHIGHO2_01_FULL_49_18</name>
    <dbReference type="NCBI Taxonomy" id="1797590"/>
    <lineage>
        <taxon>Bacteria</taxon>
        <taxon>Candidatus Chisholmiibacteriota</taxon>
    </lineage>
</organism>